<evidence type="ECO:0000256" key="1">
    <source>
        <dbReference type="SAM" id="MobiDB-lite"/>
    </source>
</evidence>
<feature type="compositionally biased region" description="Low complexity" evidence="1">
    <location>
        <begin position="41"/>
        <end position="65"/>
    </location>
</feature>
<evidence type="ECO:0000313" key="2">
    <source>
        <dbReference type="EMBL" id="RPA91001.1"/>
    </source>
</evidence>
<evidence type="ECO:0000313" key="3">
    <source>
        <dbReference type="Proteomes" id="UP000276215"/>
    </source>
</evidence>
<dbReference type="OrthoDB" id="76567at2759"/>
<organism evidence="2 3">
    <name type="scientific">Choiromyces venosus 120613-1</name>
    <dbReference type="NCBI Taxonomy" id="1336337"/>
    <lineage>
        <taxon>Eukaryota</taxon>
        <taxon>Fungi</taxon>
        <taxon>Dikarya</taxon>
        <taxon>Ascomycota</taxon>
        <taxon>Pezizomycotina</taxon>
        <taxon>Pezizomycetes</taxon>
        <taxon>Pezizales</taxon>
        <taxon>Tuberaceae</taxon>
        <taxon>Choiromyces</taxon>
    </lineage>
</organism>
<feature type="region of interest" description="Disordered" evidence="1">
    <location>
        <begin position="41"/>
        <end position="69"/>
    </location>
</feature>
<name>A0A3N4J367_9PEZI</name>
<dbReference type="Proteomes" id="UP000276215">
    <property type="component" value="Unassembled WGS sequence"/>
</dbReference>
<proteinExistence type="predicted"/>
<keyword evidence="3" id="KW-1185">Reference proteome</keyword>
<sequence>MYEQTLESLIVKLMPCAPHVSWGFSNLVMVKVTNIPGHSVSSLSPVGSSVPNCPGARRGPTGGAAKSPGWDGMAICSPSGAVKVKDGRPWAGRRALQGETC</sequence>
<dbReference type="AlphaFoldDB" id="A0A3N4J367"/>
<gene>
    <name evidence="2" type="ORF">L873DRAFT_1820112</name>
</gene>
<dbReference type="EMBL" id="ML120507">
    <property type="protein sequence ID" value="RPA91001.1"/>
    <property type="molecule type" value="Genomic_DNA"/>
</dbReference>
<accession>A0A3N4J367</accession>
<protein>
    <submittedName>
        <fullName evidence="2">Uncharacterized protein</fullName>
    </submittedName>
</protein>
<reference evidence="2 3" key="1">
    <citation type="journal article" date="2018" name="Nat. Ecol. Evol.">
        <title>Pezizomycetes genomes reveal the molecular basis of ectomycorrhizal truffle lifestyle.</title>
        <authorList>
            <person name="Murat C."/>
            <person name="Payen T."/>
            <person name="Noel B."/>
            <person name="Kuo A."/>
            <person name="Morin E."/>
            <person name="Chen J."/>
            <person name="Kohler A."/>
            <person name="Krizsan K."/>
            <person name="Balestrini R."/>
            <person name="Da Silva C."/>
            <person name="Montanini B."/>
            <person name="Hainaut M."/>
            <person name="Levati E."/>
            <person name="Barry K.W."/>
            <person name="Belfiori B."/>
            <person name="Cichocki N."/>
            <person name="Clum A."/>
            <person name="Dockter R.B."/>
            <person name="Fauchery L."/>
            <person name="Guy J."/>
            <person name="Iotti M."/>
            <person name="Le Tacon F."/>
            <person name="Lindquist E.A."/>
            <person name="Lipzen A."/>
            <person name="Malagnac F."/>
            <person name="Mello A."/>
            <person name="Molinier V."/>
            <person name="Miyauchi S."/>
            <person name="Poulain J."/>
            <person name="Riccioni C."/>
            <person name="Rubini A."/>
            <person name="Sitrit Y."/>
            <person name="Splivallo R."/>
            <person name="Traeger S."/>
            <person name="Wang M."/>
            <person name="Zifcakova L."/>
            <person name="Wipf D."/>
            <person name="Zambonelli A."/>
            <person name="Paolocci F."/>
            <person name="Nowrousian M."/>
            <person name="Ottonello S."/>
            <person name="Baldrian P."/>
            <person name="Spatafora J.W."/>
            <person name="Henrissat B."/>
            <person name="Nagy L.G."/>
            <person name="Aury J.M."/>
            <person name="Wincker P."/>
            <person name="Grigoriev I.V."/>
            <person name="Bonfante P."/>
            <person name="Martin F.M."/>
        </authorList>
    </citation>
    <scope>NUCLEOTIDE SEQUENCE [LARGE SCALE GENOMIC DNA]</scope>
    <source>
        <strain evidence="2 3">120613-1</strain>
    </source>
</reference>